<name>A0AAD7T0C7_9TELE</name>
<proteinExistence type="predicted"/>
<evidence type="ECO:0000256" key="1">
    <source>
        <dbReference type="SAM" id="MobiDB-lite"/>
    </source>
</evidence>
<feature type="region of interest" description="Disordered" evidence="1">
    <location>
        <begin position="104"/>
        <end position="167"/>
    </location>
</feature>
<evidence type="ECO:0000313" key="2">
    <source>
        <dbReference type="EMBL" id="KAJ8411021.1"/>
    </source>
</evidence>
<reference evidence="2" key="1">
    <citation type="journal article" date="2023" name="Science">
        <title>Genome structures resolve the early diversification of teleost fishes.</title>
        <authorList>
            <person name="Parey E."/>
            <person name="Louis A."/>
            <person name="Montfort J."/>
            <person name="Bouchez O."/>
            <person name="Roques C."/>
            <person name="Iampietro C."/>
            <person name="Lluch J."/>
            <person name="Castinel A."/>
            <person name="Donnadieu C."/>
            <person name="Desvignes T."/>
            <person name="Floi Bucao C."/>
            <person name="Jouanno E."/>
            <person name="Wen M."/>
            <person name="Mejri S."/>
            <person name="Dirks R."/>
            <person name="Jansen H."/>
            <person name="Henkel C."/>
            <person name="Chen W.J."/>
            <person name="Zahm M."/>
            <person name="Cabau C."/>
            <person name="Klopp C."/>
            <person name="Thompson A.W."/>
            <person name="Robinson-Rechavi M."/>
            <person name="Braasch I."/>
            <person name="Lecointre G."/>
            <person name="Bobe J."/>
            <person name="Postlethwait J.H."/>
            <person name="Berthelot C."/>
            <person name="Roest Crollius H."/>
            <person name="Guiguen Y."/>
        </authorList>
    </citation>
    <scope>NUCLEOTIDE SEQUENCE</scope>
    <source>
        <strain evidence="2">NC1722</strain>
    </source>
</reference>
<feature type="region of interest" description="Disordered" evidence="1">
    <location>
        <begin position="192"/>
        <end position="222"/>
    </location>
</feature>
<gene>
    <name evidence="2" type="ORF">AAFF_G00180560</name>
</gene>
<dbReference type="AlphaFoldDB" id="A0AAD7T0C7"/>
<feature type="region of interest" description="Disordered" evidence="1">
    <location>
        <begin position="1"/>
        <end position="27"/>
    </location>
</feature>
<sequence>MSPVGCRSIGGDAARPPASKETRQGRNGGFVSQWNALVIPRAPRLQTALLGNACGAALAANRAEKQHHPGQPRLTNHVFAALPAVRKTRGLQNKRHDSVPQTCLTKQTPRRAAQDPPRITQTDSPNSERRCQRARRWLDGALGTPAYSRESPPLTGPEGRGVHLPLQERSPHRGNAVALHRVSCLLPRPSLLTARAGGVDSPEKQTRDSHRLASRCPPDGEP</sequence>
<dbReference type="EMBL" id="JAINUG010000024">
    <property type="protein sequence ID" value="KAJ8411021.1"/>
    <property type="molecule type" value="Genomic_DNA"/>
</dbReference>
<organism evidence="2 3">
    <name type="scientific">Aldrovandia affinis</name>
    <dbReference type="NCBI Taxonomy" id="143900"/>
    <lineage>
        <taxon>Eukaryota</taxon>
        <taxon>Metazoa</taxon>
        <taxon>Chordata</taxon>
        <taxon>Craniata</taxon>
        <taxon>Vertebrata</taxon>
        <taxon>Euteleostomi</taxon>
        <taxon>Actinopterygii</taxon>
        <taxon>Neopterygii</taxon>
        <taxon>Teleostei</taxon>
        <taxon>Notacanthiformes</taxon>
        <taxon>Halosauridae</taxon>
        <taxon>Aldrovandia</taxon>
    </lineage>
</organism>
<accession>A0AAD7T0C7</accession>
<dbReference type="Proteomes" id="UP001221898">
    <property type="component" value="Unassembled WGS sequence"/>
</dbReference>
<keyword evidence="3" id="KW-1185">Reference proteome</keyword>
<protein>
    <submittedName>
        <fullName evidence="2">Uncharacterized protein</fullName>
    </submittedName>
</protein>
<evidence type="ECO:0000313" key="3">
    <source>
        <dbReference type="Proteomes" id="UP001221898"/>
    </source>
</evidence>
<comment type="caution">
    <text evidence="2">The sequence shown here is derived from an EMBL/GenBank/DDBJ whole genome shotgun (WGS) entry which is preliminary data.</text>
</comment>
<feature type="compositionally biased region" description="Basic and acidic residues" evidence="1">
    <location>
        <begin position="201"/>
        <end position="211"/>
    </location>
</feature>